<evidence type="ECO:0000313" key="1">
    <source>
        <dbReference type="EMBL" id="KAK3728419.1"/>
    </source>
</evidence>
<sequence>CTVYSDVLSFALDANILRHSHGACGKPVGRCRCPQDVDVRS</sequence>
<gene>
    <name evidence="1" type="ORF">RRG08_013559</name>
</gene>
<organism evidence="1 2">
    <name type="scientific">Elysia crispata</name>
    <name type="common">lettuce slug</name>
    <dbReference type="NCBI Taxonomy" id="231223"/>
    <lineage>
        <taxon>Eukaryota</taxon>
        <taxon>Metazoa</taxon>
        <taxon>Spiralia</taxon>
        <taxon>Lophotrochozoa</taxon>
        <taxon>Mollusca</taxon>
        <taxon>Gastropoda</taxon>
        <taxon>Heterobranchia</taxon>
        <taxon>Euthyneura</taxon>
        <taxon>Panpulmonata</taxon>
        <taxon>Sacoglossa</taxon>
        <taxon>Placobranchoidea</taxon>
        <taxon>Plakobranchidae</taxon>
        <taxon>Elysia</taxon>
    </lineage>
</organism>
<dbReference type="AlphaFoldDB" id="A0AAE0Y0L8"/>
<protein>
    <submittedName>
        <fullName evidence="1">Uncharacterized protein</fullName>
    </submittedName>
</protein>
<proteinExistence type="predicted"/>
<comment type="caution">
    <text evidence="1">The sequence shown here is derived from an EMBL/GenBank/DDBJ whole genome shotgun (WGS) entry which is preliminary data.</text>
</comment>
<dbReference type="EMBL" id="JAWDGP010007183">
    <property type="protein sequence ID" value="KAK3728419.1"/>
    <property type="molecule type" value="Genomic_DNA"/>
</dbReference>
<accession>A0AAE0Y0L8</accession>
<keyword evidence="2" id="KW-1185">Reference proteome</keyword>
<evidence type="ECO:0000313" key="2">
    <source>
        <dbReference type="Proteomes" id="UP001283361"/>
    </source>
</evidence>
<feature type="non-terminal residue" evidence="1">
    <location>
        <position position="1"/>
    </location>
</feature>
<dbReference type="Proteomes" id="UP001283361">
    <property type="component" value="Unassembled WGS sequence"/>
</dbReference>
<name>A0AAE0Y0L8_9GAST</name>
<reference evidence="1" key="1">
    <citation type="journal article" date="2023" name="G3 (Bethesda)">
        <title>A reference genome for the long-term kleptoplast-retaining sea slug Elysia crispata morphotype clarki.</title>
        <authorList>
            <person name="Eastman K.E."/>
            <person name="Pendleton A.L."/>
            <person name="Shaikh M.A."/>
            <person name="Suttiyut T."/>
            <person name="Ogas R."/>
            <person name="Tomko P."/>
            <person name="Gavelis G."/>
            <person name="Widhalm J.R."/>
            <person name="Wisecaver J.H."/>
        </authorList>
    </citation>
    <scope>NUCLEOTIDE SEQUENCE</scope>
    <source>
        <strain evidence="1">ECLA1</strain>
    </source>
</reference>